<evidence type="ECO:0000313" key="1">
    <source>
        <dbReference type="EMBL" id="AEE50946.1"/>
    </source>
</evidence>
<dbReference type="Proteomes" id="UP000008461">
    <property type="component" value="Chromosome"/>
</dbReference>
<organism evidence="1 2">
    <name type="scientific">Haliscomenobacter hydrossis (strain ATCC 27775 / DSM 1100 / LMG 10767 / O)</name>
    <dbReference type="NCBI Taxonomy" id="760192"/>
    <lineage>
        <taxon>Bacteria</taxon>
        <taxon>Pseudomonadati</taxon>
        <taxon>Bacteroidota</taxon>
        <taxon>Saprospiria</taxon>
        <taxon>Saprospirales</taxon>
        <taxon>Haliscomenobacteraceae</taxon>
        <taxon>Haliscomenobacter</taxon>
    </lineage>
</organism>
<name>F4KPK8_HALH1</name>
<reference key="2">
    <citation type="submission" date="2011-04" db="EMBL/GenBank/DDBJ databases">
        <title>Complete sequence of chromosome of Haliscomenobacter hydrossis DSM 1100.</title>
        <authorList>
            <consortium name="US DOE Joint Genome Institute (JGI-PGF)"/>
            <person name="Lucas S."/>
            <person name="Han J."/>
            <person name="Lapidus A."/>
            <person name="Bruce D."/>
            <person name="Goodwin L."/>
            <person name="Pitluck S."/>
            <person name="Peters L."/>
            <person name="Kyrpides N."/>
            <person name="Mavromatis K."/>
            <person name="Ivanova N."/>
            <person name="Ovchinnikova G."/>
            <person name="Pagani I."/>
            <person name="Daligault H."/>
            <person name="Detter J.C."/>
            <person name="Han C."/>
            <person name="Land M."/>
            <person name="Hauser L."/>
            <person name="Markowitz V."/>
            <person name="Cheng J.-F."/>
            <person name="Hugenholtz P."/>
            <person name="Woyke T."/>
            <person name="Wu D."/>
            <person name="Verbarg S."/>
            <person name="Frueling A."/>
            <person name="Brambilla E."/>
            <person name="Klenk H.-P."/>
            <person name="Eisen J.A."/>
        </authorList>
    </citation>
    <scope>NUCLEOTIDE SEQUENCE</scope>
    <source>
        <strain>DSM 1100</strain>
    </source>
</reference>
<dbReference type="EMBL" id="CP002691">
    <property type="protein sequence ID" value="AEE50946.1"/>
    <property type="molecule type" value="Genomic_DNA"/>
</dbReference>
<dbReference type="STRING" id="760192.Halhy_3083"/>
<proteinExistence type="predicted"/>
<evidence type="ECO:0000313" key="2">
    <source>
        <dbReference type="Proteomes" id="UP000008461"/>
    </source>
</evidence>
<sequence>MGVIDQLFSLDLLFENHPKLINIFSHGIVV</sequence>
<reference evidence="1 2" key="1">
    <citation type="journal article" date="2011" name="Stand. Genomic Sci.">
        <title>Complete genome sequence of Haliscomenobacter hydrossis type strain (O).</title>
        <authorList>
            <consortium name="US DOE Joint Genome Institute (JGI-PGF)"/>
            <person name="Daligault H."/>
            <person name="Lapidus A."/>
            <person name="Zeytun A."/>
            <person name="Nolan M."/>
            <person name="Lucas S."/>
            <person name="Del Rio T.G."/>
            <person name="Tice H."/>
            <person name="Cheng J.F."/>
            <person name="Tapia R."/>
            <person name="Han C."/>
            <person name="Goodwin L."/>
            <person name="Pitluck S."/>
            <person name="Liolios K."/>
            <person name="Pagani I."/>
            <person name="Ivanova N."/>
            <person name="Huntemann M."/>
            <person name="Mavromatis K."/>
            <person name="Mikhailova N."/>
            <person name="Pati A."/>
            <person name="Chen A."/>
            <person name="Palaniappan K."/>
            <person name="Land M."/>
            <person name="Hauser L."/>
            <person name="Brambilla E.M."/>
            <person name="Rohde M."/>
            <person name="Verbarg S."/>
            <person name="Goker M."/>
            <person name="Bristow J."/>
            <person name="Eisen J.A."/>
            <person name="Markowitz V."/>
            <person name="Hugenholtz P."/>
            <person name="Kyrpides N.C."/>
            <person name="Klenk H.P."/>
            <person name="Woyke T."/>
        </authorList>
    </citation>
    <scope>NUCLEOTIDE SEQUENCE [LARGE SCALE GENOMIC DNA]</scope>
    <source>
        <strain evidence="2">ATCC 27775 / DSM 1100 / LMG 10767 / O</strain>
    </source>
</reference>
<accession>F4KPK8</accession>
<protein>
    <submittedName>
        <fullName evidence="1">Uncharacterized protein</fullName>
    </submittedName>
</protein>
<keyword evidence="2" id="KW-1185">Reference proteome</keyword>
<dbReference type="AlphaFoldDB" id="F4KPK8"/>
<dbReference type="HOGENOM" id="CLU_3403848_0_0_10"/>
<gene>
    <name evidence="1" type="ordered locus">Halhy_3083</name>
</gene>
<dbReference type="KEGG" id="hhy:Halhy_3083"/>